<feature type="domain" description="NAD-dependent epimerase/dehydratase" evidence="2">
    <location>
        <begin position="4"/>
        <end position="251"/>
    </location>
</feature>
<dbReference type="EMBL" id="QWKH01000024">
    <property type="protein sequence ID" value="NBI34371.1"/>
    <property type="molecule type" value="Genomic_DNA"/>
</dbReference>
<name>A0A7C9P5I5_9BACT</name>
<dbReference type="InterPro" id="IPR036291">
    <property type="entry name" value="NAD(P)-bd_dom_sf"/>
</dbReference>
<evidence type="ECO:0000259" key="2">
    <source>
        <dbReference type="Pfam" id="PF01370"/>
    </source>
</evidence>
<protein>
    <submittedName>
        <fullName evidence="3">NAD(P)-dependent oxidoreductase</fullName>
    </submittedName>
</protein>
<dbReference type="SUPFAM" id="SSF51735">
    <property type="entry name" value="NAD(P)-binding Rossmann-fold domains"/>
    <property type="match status" value="1"/>
</dbReference>
<proteinExistence type="inferred from homology"/>
<comment type="similarity">
    <text evidence="1">Belongs to the NAD(P)-dependent epimerase/dehydratase family.</text>
</comment>
<evidence type="ECO:0000256" key="1">
    <source>
        <dbReference type="ARBA" id="ARBA00007637"/>
    </source>
</evidence>
<dbReference type="AlphaFoldDB" id="A0A7C9P5I5"/>
<comment type="caution">
    <text evidence="3">The sequence shown here is derived from an EMBL/GenBank/DDBJ whole genome shotgun (WGS) entry which is preliminary data.</text>
</comment>
<reference evidence="3" key="1">
    <citation type="submission" date="2018-08" db="EMBL/GenBank/DDBJ databases">
        <title>Murine metabolic-syndrome-specific gut microbial biobank.</title>
        <authorList>
            <person name="Liu C."/>
        </authorList>
    </citation>
    <scope>NUCLEOTIDE SEQUENCE [LARGE SCALE GENOMIC DNA]</scope>
    <source>
        <strain evidence="3">Z82</strain>
    </source>
</reference>
<dbReference type="InterPro" id="IPR001509">
    <property type="entry name" value="Epimerase_deHydtase"/>
</dbReference>
<gene>
    <name evidence="3" type="ORF">D1639_04865</name>
</gene>
<dbReference type="PANTHER" id="PTHR43000">
    <property type="entry name" value="DTDP-D-GLUCOSE 4,6-DEHYDRATASE-RELATED"/>
    <property type="match status" value="1"/>
</dbReference>
<sequence>MRKIIVLGALGHLGVYTVDYLTEKLDGQKYEIVATGRRDSSFFDSRNVKYVRLDITKKSDFDKLPKTDVYAVVHLAGALPAYLRKDDPEQYFRVNTIGMLNVLEYCRAVGVNRIVYAHSWADQMGYLPEKEVLSPALPRNPIFTGDHAIYSISKCAAVDLAEHYHQEYGISNFILRCPNIYMYHPNAEYVKDGVLQTSPYRRLIAQACAGDDIEVWGDPQSGKDFPYVKDFCQLLYKALLSNRDGGTYNVGTGVKTSLADQVKMIIDVFCDPKKKSNIVYRPEMPNGFDYVMDISAARRELGYEPEFGFREYLEDFKAEMKSDRFAGIDGL</sequence>
<evidence type="ECO:0000313" key="3">
    <source>
        <dbReference type="EMBL" id="NBI34371.1"/>
    </source>
</evidence>
<dbReference type="Gene3D" id="3.40.50.720">
    <property type="entry name" value="NAD(P)-binding Rossmann-like Domain"/>
    <property type="match status" value="1"/>
</dbReference>
<dbReference type="Pfam" id="PF01370">
    <property type="entry name" value="Epimerase"/>
    <property type="match status" value="1"/>
</dbReference>
<accession>A0A7C9P5I5</accession>
<organism evidence="3">
    <name type="scientific">Muribaculaceae bacterium Z82</name>
    <dbReference type="NCBI Taxonomy" id="2304548"/>
    <lineage>
        <taxon>Bacteria</taxon>
        <taxon>Pseudomonadati</taxon>
        <taxon>Bacteroidota</taxon>
        <taxon>Bacteroidia</taxon>
        <taxon>Bacteroidales</taxon>
        <taxon>Muribaculaceae</taxon>
    </lineage>
</organism>